<evidence type="ECO:0000256" key="1">
    <source>
        <dbReference type="SAM" id="MobiDB-lite"/>
    </source>
</evidence>
<reference evidence="2" key="1">
    <citation type="submission" date="2020-10" db="EMBL/GenBank/DDBJ databases">
        <title>Connecting structure to function with the recovery of over 1000 high-quality activated sludge metagenome-assembled genomes encoding full-length rRNA genes using long-read sequencing.</title>
        <authorList>
            <person name="Singleton C.M."/>
            <person name="Petriglieri F."/>
            <person name="Kristensen J.M."/>
            <person name="Kirkegaard R.H."/>
            <person name="Michaelsen T.Y."/>
            <person name="Andersen M.H."/>
            <person name="Karst S.M."/>
            <person name="Dueholm M.S."/>
            <person name="Nielsen P.H."/>
            <person name="Albertsen M."/>
        </authorList>
    </citation>
    <scope>NUCLEOTIDE SEQUENCE</scope>
    <source>
        <strain evidence="2">Skiv_18-Q3-R9-52_MAXAC.067</strain>
    </source>
</reference>
<name>A0A9D7SHI2_9BACT</name>
<dbReference type="AlphaFoldDB" id="A0A9D7SHI2"/>
<protein>
    <submittedName>
        <fullName evidence="2">Uncharacterized protein</fullName>
    </submittedName>
</protein>
<dbReference type="EMBL" id="JADKIO010000012">
    <property type="protein sequence ID" value="MBK9797782.1"/>
    <property type="molecule type" value="Genomic_DNA"/>
</dbReference>
<comment type="caution">
    <text evidence="2">The sequence shown here is derived from an EMBL/GenBank/DDBJ whole genome shotgun (WGS) entry which is preliminary data.</text>
</comment>
<evidence type="ECO:0000313" key="2">
    <source>
        <dbReference type="EMBL" id="MBK9797782.1"/>
    </source>
</evidence>
<gene>
    <name evidence="2" type="ORF">IPP58_15095</name>
</gene>
<sequence>MEGGIGRKPPIAPSAPRNLDGWGEGIRLESTNSIEVGLGKATGDLLAENR</sequence>
<accession>A0A9D7SHI2</accession>
<dbReference type="Proteomes" id="UP000886657">
    <property type="component" value="Unassembled WGS sequence"/>
</dbReference>
<feature type="region of interest" description="Disordered" evidence="1">
    <location>
        <begin position="1"/>
        <end position="24"/>
    </location>
</feature>
<proteinExistence type="predicted"/>
<evidence type="ECO:0000313" key="3">
    <source>
        <dbReference type="Proteomes" id="UP000886657"/>
    </source>
</evidence>
<organism evidence="2 3">
    <name type="scientific">Candidatus Geothrix skivensis</name>
    <dbReference type="NCBI Taxonomy" id="2954439"/>
    <lineage>
        <taxon>Bacteria</taxon>
        <taxon>Pseudomonadati</taxon>
        <taxon>Acidobacteriota</taxon>
        <taxon>Holophagae</taxon>
        <taxon>Holophagales</taxon>
        <taxon>Holophagaceae</taxon>
        <taxon>Geothrix</taxon>
    </lineage>
</organism>